<feature type="compositionally biased region" description="Low complexity" evidence="1">
    <location>
        <begin position="18"/>
        <end position="32"/>
    </location>
</feature>
<feature type="compositionally biased region" description="Polar residues" evidence="1">
    <location>
        <begin position="1"/>
        <end position="13"/>
    </location>
</feature>
<feature type="region of interest" description="Disordered" evidence="1">
    <location>
        <begin position="1"/>
        <end position="69"/>
    </location>
</feature>
<dbReference type="Proteomes" id="UP000836402">
    <property type="component" value="Unassembled WGS sequence"/>
</dbReference>
<dbReference type="EMBL" id="CAJHJG010002456">
    <property type="protein sequence ID" value="CAD6920359.1"/>
    <property type="molecule type" value="Genomic_DNA"/>
</dbReference>
<organism evidence="2 3">
    <name type="scientific">Tilletia caries</name>
    <name type="common">wheat bunt fungus</name>
    <dbReference type="NCBI Taxonomy" id="13290"/>
    <lineage>
        <taxon>Eukaryota</taxon>
        <taxon>Fungi</taxon>
        <taxon>Dikarya</taxon>
        <taxon>Basidiomycota</taxon>
        <taxon>Ustilaginomycotina</taxon>
        <taxon>Exobasidiomycetes</taxon>
        <taxon>Tilletiales</taxon>
        <taxon>Tilletiaceae</taxon>
        <taxon>Tilletia</taxon>
    </lineage>
</organism>
<sequence length="323" mass="36828">MSGSGSSDFSVLQDTPPRRNASPARRASARTALDLSDEDESPPRRQKRKLVEMEEEDDDGTPSKINQLPADMKEWAKRVKLSKLHISDLVQFGQDYTTETNEDACPFYLYRLYGQSLLQTQLSRVGISTTNELREEVVPVLKRARSMLVRVEGDVKELKKAAESKLTDADAVAIQRMIASVFFSADVQAYSEKGDLPRVTSIYLERNPDLVGPAFAERYNTGEVHFLALVSSMIKKKMNNLRSHIRDKYHWSLGVDKNKSKQDLYELYIKLTKSYGVPVTKERVLRVAYIVDGEPVEGWWEKLDEYVTKLLSTTRKDAEKGRR</sequence>
<protein>
    <submittedName>
        <fullName evidence="2">Uncharacterized protein</fullName>
    </submittedName>
</protein>
<accession>A0ABN7IUR6</accession>
<evidence type="ECO:0000313" key="3">
    <source>
        <dbReference type="Proteomes" id="UP000836402"/>
    </source>
</evidence>
<gene>
    <name evidence="2" type="ORF">JKIAZH3_G1059</name>
</gene>
<keyword evidence="3" id="KW-1185">Reference proteome</keyword>
<name>A0ABN7IUR6_9BASI</name>
<comment type="caution">
    <text evidence="2">The sequence shown here is derived from an EMBL/GenBank/DDBJ whole genome shotgun (WGS) entry which is preliminary data.</text>
</comment>
<evidence type="ECO:0000313" key="2">
    <source>
        <dbReference type="EMBL" id="CAD6920359.1"/>
    </source>
</evidence>
<reference evidence="2" key="1">
    <citation type="submission" date="2020-10" db="EMBL/GenBank/DDBJ databases">
        <authorList>
            <person name="Sedaghatjoo S."/>
        </authorList>
    </citation>
    <scope>NUCLEOTIDE SEQUENCE</scope>
    <source>
        <strain evidence="2">AZH3</strain>
    </source>
</reference>
<proteinExistence type="predicted"/>
<evidence type="ECO:0000256" key="1">
    <source>
        <dbReference type="SAM" id="MobiDB-lite"/>
    </source>
</evidence>